<dbReference type="OrthoDB" id="8092964at2"/>
<evidence type="ECO:0000313" key="4">
    <source>
        <dbReference type="Proteomes" id="UP000272908"/>
    </source>
</evidence>
<gene>
    <name evidence="3" type="ORF">ROE7235_00429</name>
</gene>
<evidence type="ECO:0000256" key="1">
    <source>
        <dbReference type="SAM" id="SignalP"/>
    </source>
</evidence>
<dbReference type="Proteomes" id="UP000272908">
    <property type="component" value="Unassembled WGS sequence"/>
</dbReference>
<protein>
    <recommendedName>
        <fullName evidence="2">Peptidoglycan binding-like domain-containing protein</fullName>
    </recommendedName>
</protein>
<keyword evidence="4" id="KW-1185">Reference proteome</keyword>
<proteinExistence type="predicted"/>
<feature type="domain" description="Peptidoglycan binding-like" evidence="2">
    <location>
        <begin position="483"/>
        <end position="534"/>
    </location>
</feature>
<evidence type="ECO:0000259" key="2">
    <source>
        <dbReference type="Pfam" id="PF01471"/>
    </source>
</evidence>
<feature type="signal peptide" evidence="1">
    <location>
        <begin position="1"/>
        <end position="19"/>
    </location>
</feature>
<sequence>MRRFFLAVFLLTAPIQAYAENVALVIEGRDYRGLPEPSGSALADQAQGVLARRGFEVVTARDLPMGDLRAELAALQAKLADGALERLVIVASGWFAASDSGAWFLASDASQPSLATVDGAGLRLDSVMELAANAASAHVWLAQPTSGAVSDELGFGLRAGLPDRLAVPRGVAVLRGDVRAVLDGLDTVLQPGTTLSETLAATRDLRGEGTVPTLVPFLPEGFAPVAQADRDAWETARNADTEDAYRSYLAQFPNGLSAQEARGRIDTLRNTPERIEQDLALSRNERRAIQRDLTTLGYNTRGIDGLFGPGTRGAIEAWQSQLDFTETGFLTRDQIFQLAGQAARRAAEIEAEERARREALERADRAFWEGTGAGADEAGLRAYLARYPEGIFAGLARERLATIEAEARAQADRAAWERARAADRARGYRRYLADFPDGRFVSQARRRLAELEPIRDVPAPDTPPPHVLEQEEAQLGMTQSVRVLVERRLSGLGYDPGMIDGDFDGNTRAAIKKAQARFGLPVNGYVSQGLLDSMLQDALRGLFR</sequence>
<dbReference type="InterPro" id="IPR002477">
    <property type="entry name" value="Peptidoglycan-bd-like"/>
</dbReference>
<dbReference type="RefSeq" id="WP_121093013.1">
    <property type="nucleotide sequence ID" value="NZ_UIHC01000003.1"/>
</dbReference>
<name>A0A3B0M4I2_9RHOB</name>
<organism evidence="3 4">
    <name type="scientific">Roseinatronobacter ekhonensis</name>
    <dbReference type="NCBI Taxonomy" id="254356"/>
    <lineage>
        <taxon>Bacteria</taxon>
        <taxon>Pseudomonadati</taxon>
        <taxon>Pseudomonadota</taxon>
        <taxon>Alphaproteobacteria</taxon>
        <taxon>Rhodobacterales</taxon>
        <taxon>Paracoccaceae</taxon>
        <taxon>Roseinatronobacter</taxon>
    </lineage>
</organism>
<reference evidence="4" key="1">
    <citation type="submission" date="2018-08" db="EMBL/GenBank/DDBJ databases">
        <authorList>
            <person name="Rodrigo-Torres L."/>
            <person name="Arahal R. D."/>
            <person name="Lucena T."/>
        </authorList>
    </citation>
    <scope>NUCLEOTIDE SEQUENCE [LARGE SCALE GENOMIC DNA]</scope>
    <source>
        <strain evidence="4">CECT 7235</strain>
    </source>
</reference>
<feature type="domain" description="Peptidoglycan binding-like" evidence="2">
    <location>
        <begin position="283"/>
        <end position="333"/>
    </location>
</feature>
<dbReference type="AlphaFoldDB" id="A0A3B0M4I2"/>
<dbReference type="Gene3D" id="1.10.101.10">
    <property type="entry name" value="PGBD-like superfamily/PGBD"/>
    <property type="match status" value="2"/>
</dbReference>
<dbReference type="EMBL" id="UIHC01000003">
    <property type="protein sequence ID" value="SUZ30703.1"/>
    <property type="molecule type" value="Genomic_DNA"/>
</dbReference>
<dbReference type="InterPro" id="IPR036365">
    <property type="entry name" value="PGBD-like_sf"/>
</dbReference>
<evidence type="ECO:0000313" key="3">
    <source>
        <dbReference type="EMBL" id="SUZ30703.1"/>
    </source>
</evidence>
<dbReference type="Pfam" id="PF01471">
    <property type="entry name" value="PG_binding_1"/>
    <property type="match status" value="2"/>
</dbReference>
<accession>A0A3B0M4I2</accession>
<feature type="chain" id="PRO_5017224301" description="Peptidoglycan binding-like domain-containing protein" evidence="1">
    <location>
        <begin position="20"/>
        <end position="544"/>
    </location>
</feature>
<dbReference type="InterPro" id="IPR036366">
    <property type="entry name" value="PGBDSf"/>
</dbReference>
<keyword evidence="1" id="KW-0732">Signal</keyword>
<dbReference type="SUPFAM" id="SSF47090">
    <property type="entry name" value="PGBD-like"/>
    <property type="match status" value="2"/>
</dbReference>